<dbReference type="CDD" id="cd01085">
    <property type="entry name" value="APP"/>
    <property type="match status" value="1"/>
</dbReference>
<dbReference type="InterPro" id="IPR029149">
    <property type="entry name" value="Creatin/AminoP/Spt16_N"/>
</dbReference>
<dbReference type="Gene3D" id="3.90.230.10">
    <property type="entry name" value="Creatinase/methionine aminopeptidase superfamily"/>
    <property type="match status" value="1"/>
</dbReference>
<evidence type="ECO:0000256" key="2">
    <source>
        <dbReference type="ARBA" id="ARBA00008766"/>
    </source>
</evidence>
<evidence type="ECO:0000256" key="1">
    <source>
        <dbReference type="ARBA" id="ARBA00001936"/>
    </source>
</evidence>
<gene>
    <name evidence="9" type="ORF">THRCLA_00412</name>
</gene>
<keyword evidence="3" id="KW-0479">Metal-binding</keyword>
<dbReference type="OrthoDB" id="9995434at2759"/>
<dbReference type="Pfam" id="PF16188">
    <property type="entry name" value="Peptidase_M24_C"/>
    <property type="match status" value="1"/>
</dbReference>
<dbReference type="Pfam" id="PF16189">
    <property type="entry name" value="Creatinase_N_2"/>
    <property type="match status" value="1"/>
</dbReference>
<dbReference type="PANTHER" id="PTHR43763">
    <property type="entry name" value="XAA-PRO AMINOPEPTIDASE 1"/>
    <property type="match status" value="1"/>
</dbReference>
<keyword evidence="4" id="KW-0378">Hydrolase</keyword>
<evidence type="ECO:0000256" key="3">
    <source>
        <dbReference type="ARBA" id="ARBA00022723"/>
    </source>
</evidence>
<keyword evidence="5" id="KW-0464">Manganese</keyword>
<feature type="domain" description="Peptidase M24 C-terminal" evidence="8">
    <location>
        <begin position="591"/>
        <end position="634"/>
    </location>
</feature>
<feature type="domain" description="Creatinase N-terminal" evidence="7">
    <location>
        <begin position="86"/>
        <end position="183"/>
    </location>
</feature>
<dbReference type="InterPro" id="IPR032416">
    <property type="entry name" value="Peptidase_M24_C"/>
</dbReference>
<feature type="domain" description="Peptidase M24" evidence="6">
    <location>
        <begin position="362"/>
        <end position="578"/>
    </location>
</feature>
<dbReference type="Pfam" id="PF00557">
    <property type="entry name" value="Peptidase_M24"/>
    <property type="match status" value="1"/>
</dbReference>
<dbReference type="PANTHER" id="PTHR43763:SF6">
    <property type="entry name" value="XAA-PRO AMINOPEPTIDASE 1"/>
    <property type="match status" value="1"/>
</dbReference>
<dbReference type="InterPro" id="IPR036005">
    <property type="entry name" value="Creatinase/aminopeptidase-like"/>
</dbReference>
<evidence type="ECO:0000313" key="10">
    <source>
        <dbReference type="Proteomes" id="UP000243217"/>
    </source>
</evidence>
<dbReference type="InterPro" id="IPR050422">
    <property type="entry name" value="X-Pro_aminopeptidase_P"/>
</dbReference>
<evidence type="ECO:0000259" key="6">
    <source>
        <dbReference type="Pfam" id="PF00557"/>
    </source>
</evidence>
<dbReference type="FunFam" id="3.90.230.10:FF:000007">
    <property type="entry name" value="Xaa-Pro aminopeptidase P"/>
    <property type="match status" value="1"/>
</dbReference>
<dbReference type="SUPFAM" id="SSF53092">
    <property type="entry name" value="Creatinase/prolidase N-terminal domain"/>
    <property type="match status" value="2"/>
</dbReference>
<dbReference type="GO" id="GO:0070006">
    <property type="term" value="F:metalloaminopeptidase activity"/>
    <property type="evidence" value="ECO:0007669"/>
    <property type="project" value="InterPro"/>
</dbReference>
<reference evidence="9 10" key="1">
    <citation type="journal article" date="2014" name="Genome Biol. Evol.">
        <title>The secreted proteins of Achlya hypogyna and Thraustotheca clavata identify the ancestral oomycete secretome and reveal gene acquisitions by horizontal gene transfer.</title>
        <authorList>
            <person name="Misner I."/>
            <person name="Blouin N."/>
            <person name="Leonard G."/>
            <person name="Richards T.A."/>
            <person name="Lane C.E."/>
        </authorList>
    </citation>
    <scope>NUCLEOTIDE SEQUENCE [LARGE SCALE GENOMIC DNA]</scope>
    <source>
        <strain evidence="9 10">ATCC 34112</strain>
    </source>
</reference>
<comment type="similarity">
    <text evidence="2">Belongs to the peptidase M24B family.</text>
</comment>
<dbReference type="GO" id="GO:0005737">
    <property type="term" value="C:cytoplasm"/>
    <property type="evidence" value="ECO:0007669"/>
    <property type="project" value="UniProtKB-ARBA"/>
</dbReference>
<dbReference type="AlphaFoldDB" id="A0A1W0AB86"/>
<dbReference type="Proteomes" id="UP000243217">
    <property type="component" value="Unassembled WGS sequence"/>
</dbReference>
<keyword evidence="10" id="KW-1185">Reference proteome</keyword>
<dbReference type="SUPFAM" id="SSF55920">
    <property type="entry name" value="Creatinase/aminopeptidase"/>
    <property type="match status" value="1"/>
</dbReference>
<dbReference type="Pfam" id="PF01321">
    <property type="entry name" value="Creatinase_N"/>
    <property type="match status" value="1"/>
</dbReference>
<protein>
    <submittedName>
        <fullName evidence="9">Xaa-Pro aminopeptidase</fullName>
    </submittedName>
</protein>
<comment type="caution">
    <text evidence="9">The sequence shown here is derived from an EMBL/GenBank/DDBJ whole genome shotgun (WGS) entry which is preliminary data.</text>
</comment>
<dbReference type="InterPro" id="IPR000587">
    <property type="entry name" value="Creatinase_N"/>
</dbReference>
<evidence type="ECO:0000256" key="5">
    <source>
        <dbReference type="ARBA" id="ARBA00023211"/>
    </source>
</evidence>
<dbReference type="GO" id="GO:0046872">
    <property type="term" value="F:metal ion binding"/>
    <property type="evidence" value="ECO:0007669"/>
    <property type="project" value="UniProtKB-KW"/>
</dbReference>
<dbReference type="FunFam" id="3.40.350.10:FF:000003">
    <property type="entry name" value="Xaa-pro aminopeptidase P"/>
    <property type="match status" value="1"/>
</dbReference>
<evidence type="ECO:0000259" key="8">
    <source>
        <dbReference type="Pfam" id="PF16188"/>
    </source>
</evidence>
<evidence type="ECO:0000256" key="4">
    <source>
        <dbReference type="ARBA" id="ARBA00022801"/>
    </source>
</evidence>
<name>A0A1W0AB86_9STRA</name>
<sequence length="783" mass="87252">MLDDILGSKLQDNVVQLSAFRLEKVIKRFATSDVMSATLASLRRSMQRLSLRVLDKDLQLHAGGSVHVAGLLVESEDAHGSEYVSDRNKRRAFVSGFTGSAGTALITMDKALLWTDGRYFLQAEQELSEEWTLMKMAQKDVPTLEEWLEANFKSGEALAIDPLLTSVTTARNLVKALGKVKAAVVCTEWQENLVDQVWENQPAHELSNVFALNLDYSGASIAQKLTNLRAEMKKKKSNAMVLTALDDIAWLFNIRASDVACNPVVTSYAFITMDKATLCMDAKELTSELLAHFGDEVQVKAYSDIVSEIESYASNCNEGDQILVDPSQCNVAVFSAIPFALRKELPSIVMKQKAIKNEVEIEGMRQAHIRDGAALVKFFSWLEQQLDAGSELTEVSVARVQKSFREEMDKYVSLSFETISGSGPNGSIIHYDPKEETCASVTKDKMYLNDSGAQYLDGTTDVTRTMHFGEPTEYEIHCFTHVLKAHIALATAVFPNEIDGVKLDAITRAPLWRAGLDYRHGTGHGVGAFLNVHEKGVLMSFKLNPNGLPISESMIVSNEPGYYEDGQFGIRIESLMVARKADEVPTHFGHFCTFETITMCPIQRRLIDTSLLTAEELDWLNAYHATVQLEHQSSMSLQEPLLPKPCSVQAATSPDKEHSRIILARLRATGRVATDGLASEYADTFTPPLQKLMSEDEFQAAIYAINQTCYDYFPCTTCVVYAYFGAFLTCGLLLCCSRPCTGEVEENLLLVLQRINNKETFRVHGVQWELKRTRCHSWIEISQ</sequence>
<dbReference type="InterPro" id="IPR000994">
    <property type="entry name" value="Pept_M24"/>
</dbReference>
<accession>A0A1W0AB86</accession>
<evidence type="ECO:0000313" key="9">
    <source>
        <dbReference type="EMBL" id="OQS07587.1"/>
    </source>
</evidence>
<dbReference type="InterPro" id="IPR033740">
    <property type="entry name" value="Pept_M24B"/>
</dbReference>
<dbReference type="Gene3D" id="3.40.350.10">
    <property type="entry name" value="Creatinase/prolidase N-terminal domain"/>
    <property type="match status" value="2"/>
</dbReference>
<dbReference type="STRING" id="74557.A0A1W0AB86"/>
<keyword evidence="9" id="KW-0645">Protease</keyword>
<evidence type="ECO:0000259" key="7">
    <source>
        <dbReference type="Pfam" id="PF01321"/>
    </source>
</evidence>
<organism evidence="9 10">
    <name type="scientific">Thraustotheca clavata</name>
    <dbReference type="NCBI Taxonomy" id="74557"/>
    <lineage>
        <taxon>Eukaryota</taxon>
        <taxon>Sar</taxon>
        <taxon>Stramenopiles</taxon>
        <taxon>Oomycota</taxon>
        <taxon>Saprolegniomycetes</taxon>
        <taxon>Saprolegniales</taxon>
        <taxon>Achlyaceae</taxon>
        <taxon>Thraustotheca</taxon>
    </lineage>
</organism>
<keyword evidence="9" id="KW-0031">Aminopeptidase</keyword>
<feature type="non-terminal residue" evidence="9">
    <location>
        <position position="783"/>
    </location>
</feature>
<comment type="cofactor">
    <cofactor evidence="1">
        <name>Mn(2+)</name>
        <dbReference type="ChEBI" id="CHEBI:29035"/>
    </cofactor>
</comment>
<dbReference type="EMBL" id="JNBS01000226">
    <property type="protein sequence ID" value="OQS07587.1"/>
    <property type="molecule type" value="Genomic_DNA"/>
</dbReference>
<proteinExistence type="inferred from homology"/>